<gene>
    <name evidence="5" type="ORF">H9810_06085</name>
</gene>
<evidence type="ECO:0000256" key="2">
    <source>
        <dbReference type="ARBA" id="ARBA00023125"/>
    </source>
</evidence>
<evidence type="ECO:0000259" key="4">
    <source>
        <dbReference type="PROSITE" id="PS50943"/>
    </source>
</evidence>
<dbReference type="CDD" id="cd00093">
    <property type="entry name" value="HTH_XRE"/>
    <property type="match status" value="1"/>
</dbReference>
<name>A0A9D2F253_9FIRM</name>
<dbReference type="InterPro" id="IPR010982">
    <property type="entry name" value="Lambda_DNA-bd_dom_sf"/>
</dbReference>
<feature type="domain" description="HTH cro/C1-type" evidence="4">
    <location>
        <begin position="6"/>
        <end position="60"/>
    </location>
</feature>
<dbReference type="SUPFAM" id="SSF51306">
    <property type="entry name" value="LexA/Signal peptidase"/>
    <property type="match status" value="1"/>
</dbReference>
<protein>
    <submittedName>
        <fullName evidence="5">XRE family transcriptional regulator</fullName>
    </submittedName>
</protein>
<proteinExistence type="predicted"/>
<dbReference type="Proteomes" id="UP000824031">
    <property type="component" value="Unassembled WGS sequence"/>
</dbReference>
<dbReference type="Pfam" id="PF00717">
    <property type="entry name" value="Peptidase_S24"/>
    <property type="match status" value="1"/>
</dbReference>
<dbReference type="PANTHER" id="PTHR40661:SF3">
    <property type="entry name" value="FELS-1 PROPHAGE TRANSCRIPTIONAL REGULATOR"/>
    <property type="match status" value="1"/>
</dbReference>
<evidence type="ECO:0000256" key="1">
    <source>
        <dbReference type="ARBA" id="ARBA00023015"/>
    </source>
</evidence>
<dbReference type="PROSITE" id="PS50943">
    <property type="entry name" value="HTH_CROC1"/>
    <property type="match status" value="1"/>
</dbReference>
<dbReference type="Gene3D" id="1.10.260.40">
    <property type="entry name" value="lambda repressor-like DNA-binding domains"/>
    <property type="match status" value="1"/>
</dbReference>
<dbReference type="Pfam" id="PF01381">
    <property type="entry name" value="HTH_3"/>
    <property type="match status" value="1"/>
</dbReference>
<keyword evidence="1" id="KW-0805">Transcription regulation</keyword>
<dbReference type="SUPFAM" id="SSF47413">
    <property type="entry name" value="lambda repressor-like DNA-binding domains"/>
    <property type="match status" value="1"/>
</dbReference>
<dbReference type="Gene3D" id="2.10.109.10">
    <property type="entry name" value="Umud Fragment, subunit A"/>
    <property type="match status" value="1"/>
</dbReference>
<dbReference type="GO" id="GO:0003677">
    <property type="term" value="F:DNA binding"/>
    <property type="evidence" value="ECO:0007669"/>
    <property type="project" value="UniProtKB-KW"/>
</dbReference>
<dbReference type="AlphaFoldDB" id="A0A9D2F253"/>
<comment type="caution">
    <text evidence="5">The sequence shown here is derived from an EMBL/GenBank/DDBJ whole genome shotgun (WGS) entry which is preliminary data.</text>
</comment>
<dbReference type="InterPro" id="IPR015927">
    <property type="entry name" value="Peptidase_S24_S26A/B/C"/>
</dbReference>
<dbReference type="InterPro" id="IPR036286">
    <property type="entry name" value="LexA/Signal_pep-like_sf"/>
</dbReference>
<reference evidence="5" key="1">
    <citation type="journal article" date="2021" name="PeerJ">
        <title>Extensive microbial diversity within the chicken gut microbiome revealed by metagenomics and culture.</title>
        <authorList>
            <person name="Gilroy R."/>
            <person name="Ravi A."/>
            <person name="Getino M."/>
            <person name="Pursley I."/>
            <person name="Horton D.L."/>
            <person name="Alikhan N.F."/>
            <person name="Baker D."/>
            <person name="Gharbi K."/>
            <person name="Hall N."/>
            <person name="Watson M."/>
            <person name="Adriaenssens E.M."/>
            <person name="Foster-Nyarko E."/>
            <person name="Jarju S."/>
            <person name="Secka A."/>
            <person name="Antonio M."/>
            <person name="Oren A."/>
            <person name="Chaudhuri R.R."/>
            <person name="La Ragione R."/>
            <person name="Hildebrand F."/>
            <person name="Pallen M.J."/>
        </authorList>
    </citation>
    <scope>NUCLEOTIDE SEQUENCE</scope>
    <source>
        <strain evidence="5">3436</strain>
    </source>
</reference>
<dbReference type="PANTHER" id="PTHR40661">
    <property type="match status" value="1"/>
</dbReference>
<evidence type="ECO:0000256" key="3">
    <source>
        <dbReference type="ARBA" id="ARBA00023163"/>
    </source>
</evidence>
<keyword evidence="3" id="KW-0804">Transcription</keyword>
<dbReference type="SMART" id="SM00530">
    <property type="entry name" value="HTH_XRE"/>
    <property type="match status" value="1"/>
</dbReference>
<keyword evidence="2" id="KW-0238">DNA-binding</keyword>
<organism evidence="5 6">
    <name type="scientific">Candidatus Gemmiger excrementavium</name>
    <dbReference type="NCBI Taxonomy" id="2838608"/>
    <lineage>
        <taxon>Bacteria</taxon>
        <taxon>Bacillati</taxon>
        <taxon>Bacillota</taxon>
        <taxon>Clostridia</taxon>
        <taxon>Eubacteriales</taxon>
        <taxon>Gemmiger</taxon>
    </lineage>
</organism>
<dbReference type="InterPro" id="IPR001387">
    <property type="entry name" value="Cro/C1-type_HTH"/>
</dbReference>
<dbReference type="EMBL" id="DXBO01000090">
    <property type="protein sequence ID" value="HIZ48268.1"/>
    <property type="molecule type" value="Genomic_DNA"/>
</dbReference>
<reference evidence="5" key="2">
    <citation type="submission" date="2021-04" db="EMBL/GenBank/DDBJ databases">
        <authorList>
            <person name="Gilroy R."/>
        </authorList>
    </citation>
    <scope>NUCLEOTIDE SEQUENCE</scope>
    <source>
        <strain evidence="5">3436</strain>
    </source>
</reference>
<accession>A0A9D2F253</accession>
<dbReference type="InterPro" id="IPR039418">
    <property type="entry name" value="LexA-like"/>
</dbReference>
<evidence type="ECO:0000313" key="6">
    <source>
        <dbReference type="Proteomes" id="UP000824031"/>
    </source>
</evidence>
<evidence type="ECO:0000313" key="5">
    <source>
        <dbReference type="EMBL" id="HIZ48268.1"/>
    </source>
</evidence>
<sequence>MFADRLKEARKAKKYSQAEISRMLGVTQQAVGKWETGRSTPDPQTVAKLAEILDTTADVLLGLQKSPAEAPAVGRNAFSRYAECLIPVVGTVRAGYGALAFEEDYGKEYASVKDPQNYFYLVVKGDSMEPRISDGDLALVHRQNTLDNGDLGVLVYGADGEGTLKKYIQRGNSVILHPFNPAYEELVIKGEELDHLYIAGKVVETKAKW</sequence>
<dbReference type="CDD" id="cd06529">
    <property type="entry name" value="S24_LexA-like"/>
    <property type="match status" value="1"/>
</dbReference>